<dbReference type="EMBL" id="LCJQ01000026">
    <property type="protein sequence ID" value="KKT80744.1"/>
    <property type="molecule type" value="Genomic_DNA"/>
</dbReference>
<dbReference type="AlphaFoldDB" id="A0A0G1N962"/>
<reference evidence="1 2" key="1">
    <citation type="journal article" date="2015" name="Nature">
        <title>rRNA introns, odd ribosomes, and small enigmatic genomes across a large radiation of phyla.</title>
        <authorList>
            <person name="Brown C.T."/>
            <person name="Hug L.A."/>
            <person name="Thomas B.C."/>
            <person name="Sharon I."/>
            <person name="Castelle C.J."/>
            <person name="Singh A."/>
            <person name="Wilkins M.J."/>
            <person name="Williams K.H."/>
            <person name="Banfield J.F."/>
        </authorList>
    </citation>
    <scope>NUCLEOTIDE SEQUENCE [LARGE SCALE GENOMIC DNA]</scope>
</reference>
<comment type="caution">
    <text evidence="1">The sequence shown here is derived from an EMBL/GenBank/DDBJ whole genome shotgun (WGS) entry which is preliminary data.</text>
</comment>
<evidence type="ECO:0000313" key="1">
    <source>
        <dbReference type="EMBL" id="KKT80744.1"/>
    </source>
</evidence>
<sequence length="255" mass="28373">MTLETWIDYQKGRGNRPGAEMGITLLNLYGDLPSTETQAEQVQTDPLADVVADFQAGRLNTPEAVTASWQKRWQVWGGKIGLNIVVPAFEGSGEGLNQHLLKRDRPIYLPEELAAQTTRHLLGQIWPEMQNYSVQKRNDVINEAQHVGWRYTEAVTAAPFLGTTEEALRNMIQRAGREGLTGNEYIIASQDHKLLTGEYFDQGVTWSRLLLSRNDGRVFSTGFSPGGRLVVHWFLGPDSCYPSVGGRSSEGVKKA</sequence>
<name>A0A0G1N962_9BACT</name>
<accession>A0A0G1N962</accession>
<gene>
    <name evidence="1" type="ORF">UW78_C0026G0002</name>
</gene>
<organism evidence="1 2">
    <name type="scientific">Candidatus Azambacteria bacterium GW2011_GWA1_44_9</name>
    <dbReference type="NCBI Taxonomy" id="1618610"/>
    <lineage>
        <taxon>Bacteria</taxon>
        <taxon>Candidatus Azamiibacteriota</taxon>
    </lineage>
</organism>
<evidence type="ECO:0000313" key="2">
    <source>
        <dbReference type="Proteomes" id="UP000034595"/>
    </source>
</evidence>
<dbReference type="Proteomes" id="UP000034595">
    <property type="component" value="Unassembled WGS sequence"/>
</dbReference>
<proteinExistence type="predicted"/>
<protein>
    <submittedName>
        <fullName evidence="1">Uncharacterized protein</fullName>
    </submittedName>
</protein>